<evidence type="ECO:0000313" key="2">
    <source>
        <dbReference type="EMBL" id="CAA9436798.1"/>
    </source>
</evidence>
<feature type="non-terminal residue" evidence="2">
    <location>
        <position position="1"/>
    </location>
</feature>
<protein>
    <submittedName>
        <fullName evidence="2">Nucleoside-diphosphate-sugar epimerases</fullName>
    </submittedName>
</protein>
<proteinExistence type="predicted"/>
<accession>A0A6J4Q9I2</accession>
<name>A0A6J4Q9I2_9RHOB</name>
<organism evidence="2">
    <name type="scientific">uncultured Rubellimicrobium sp</name>
    <dbReference type="NCBI Taxonomy" id="543078"/>
    <lineage>
        <taxon>Bacteria</taxon>
        <taxon>Pseudomonadati</taxon>
        <taxon>Pseudomonadota</taxon>
        <taxon>Alphaproteobacteria</taxon>
        <taxon>Rhodobacterales</taxon>
        <taxon>Roseobacteraceae</taxon>
        <taxon>Rubellimicrobium</taxon>
        <taxon>environmental samples</taxon>
    </lineage>
</organism>
<reference evidence="2" key="1">
    <citation type="submission" date="2020-02" db="EMBL/GenBank/DDBJ databases">
        <authorList>
            <person name="Meier V. D."/>
        </authorList>
    </citation>
    <scope>NUCLEOTIDE SEQUENCE</scope>
    <source>
        <strain evidence="2">AVDCRST_MAG15</strain>
    </source>
</reference>
<feature type="non-terminal residue" evidence="2">
    <location>
        <position position="68"/>
    </location>
</feature>
<gene>
    <name evidence="2" type="ORF">AVDCRST_MAG15-3246</name>
</gene>
<evidence type="ECO:0000256" key="1">
    <source>
        <dbReference type="SAM" id="MobiDB-lite"/>
    </source>
</evidence>
<dbReference type="EMBL" id="CADCUU010000486">
    <property type="protein sequence ID" value="CAA9436798.1"/>
    <property type="molecule type" value="Genomic_DNA"/>
</dbReference>
<feature type="region of interest" description="Disordered" evidence="1">
    <location>
        <begin position="1"/>
        <end position="68"/>
    </location>
</feature>
<sequence length="68" mass="6993">DRPRGRTAGDADPAGAGLRHRRDDTHGAQLLCRKQARAKRPDQAGTGRAASLPRLPVGPCGAARAGGV</sequence>
<dbReference type="AlphaFoldDB" id="A0A6J4Q9I2"/>